<dbReference type="Gene3D" id="3.40.50.12360">
    <property type="match status" value="1"/>
</dbReference>
<evidence type="ECO:0000313" key="3">
    <source>
        <dbReference type="EMBL" id="KAF2860028.1"/>
    </source>
</evidence>
<protein>
    <recommendedName>
        <fullName evidence="5">HDA1 complex subunit</fullName>
    </recommendedName>
</protein>
<name>A0A6A7BZV1_9PEZI</name>
<keyword evidence="4" id="KW-1185">Reference proteome</keyword>
<evidence type="ECO:0000313" key="4">
    <source>
        <dbReference type="Proteomes" id="UP000799421"/>
    </source>
</evidence>
<dbReference type="GO" id="GO:0070823">
    <property type="term" value="C:HDA1 complex"/>
    <property type="evidence" value="ECO:0007669"/>
    <property type="project" value="InterPro"/>
</dbReference>
<dbReference type="OrthoDB" id="3647690at2759"/>
<feature type="coiled-coil region" evidence="1">
    <location>
        <begin position="423"/>
        <end position="573"/>
    </location>
</feature>
<dbReference type="AlphaFoldDB" id="A0A6A7BZV1"/>
<feature type="region of interest" description="Disordered" evidence="2">
    <location>
        <begin position="627"/>
        <end position="664"/>
    </location>
</feature>
<feature type="compositionally biased region" description="Polar residues" evidence="2">
    <location>
        <begin position="631"/>
        <end position="640"/>
    </location>
</feature>
<dbReference type="InterPro" id="IPR038609">
    <property type="entry name" value="HDA1_su2/3_sf"/>
</dbReference>
<gene>
    <name evidence="3" type="ORF">K470DRAFT_258370</name>
</gene>
<accession>A0A6A7BZV1</accession>
<keyword evidence="1" id="KW-0175">Coiled coil</keyword>
<feature type="compositionally biased region" description="Polar residues" evidence="2">
    <location>
        <begin position="392"/>
        <end position="404"/>
    </location>
</feature>
<organism evidence="3 4">
    <name type="scientific">Piedraia hortae CBS 480.64</name>
    <dbReference type="NCBI Taxonomy" id="1314780"/>
    <lineage>
        <taxon>Eukaryota</taxon>
        <taxon>Fungi</taxon>
        <taxon>Dikarya</taxon>
        <taxon>Ascomycota</taxon>
        <taxon>Pezizomycotina</taxon>
        <taxon>Dothideomycetes</taxon>
        <taxon>Dothideomycetidae</taxon>
        <taxon>Capnodiales</taxon>
        <taxon>Piedraiaceae</taxon>
        <taxon>Piedraia</taxon>
    </lineage>
</organism>
<sequence length="664" mass="74018">MQNSHCPKLELSFLDEHRQRSPSAIPVEEPVRALSPIDTTQTDYQETLIPQAQTTPIQGTGPYMTSESVPQTPDLGSLQPHITTYPIALLGHQRDHYNTTVWQHRRLIQTFLGEAAPNDEVISNVKEFLERMRLITLHMDLDNSEAQQPRFQVEPKSQALWDAECSSKFRLLADLVNKLRDQEVQIGIMVHHGSLISMLQTLLQGLDVPCRYASEQSKQSTSGLAITLMLSSDFPAQLSKSKMGLLILLDPLAEREAEDSLTKLKGLPVVRLVIPNSIEHVDLSVSPSLPMLDRLRAQVIGTWQYRGEAGKSSSGAITPEAASTRIARYLTSNDEEMDLPINDITVLSIMANLPEDSLPNNTPAASSHKRPLDEATDPSADDHKKPRLEGTVSPNSISISSNTRVLGRTHPSNGCKLACTVALKTLEERLNEHIVALNDLQYRYEDQRYDIARIGRARDDALVLAQSATERLTHLNAKATALKLENVDLKDALSTAQAELLNHTIPERGELASLQQNLASVTVEREALAKRLETAKEEAQYLRETYQNASQQARSLADQVMTLEKQLNEANKMLGRERIVLRQLDIETETKSIKTDNITLKAMLQNREMLLVKREEEIARLKEVTRGRMSTRGTTASVSRSPKARTKRGSPAPGEALLHPLRHV</sequence>
<evidence type="ECO:0000256" key="1">
    <source>
        <dbReference type="SAM" id="Coils"/>
    </source>
</evidence>
<dbReference type="EMBL" id="MU005986">
    <property type="protein sequence ID" value="KAF2860028.1"/>
    <property type="molecule type" value="Genomic_DNA"/>
</dbReference>
<evidence type="ECO:0000256" key="2">
    <source>
        <dbReference type="SAM" id="MobiDB-lite"/>
    </source>
</evidence>
<dbReference type="InterPro" id="IPR021006">
    <property type="entry name" value="Hda2/3"/>
</dbReference>
<reference evidence="3" key="1">
    <citation type="journal article" date="2020" name="Stud. Mycol.">
        <title>101 Dothideomycetes genomes: a test case for predicting lifestyles and emergence of pathogens.</title>
        <authorList>
            <person name="Haridas S."/>
            <person name="Albert R."/>
            <person name="Binder M."/>
            <person name="Bloem J."/>
            <person name="Labutti K."/>
            <person name="Salamov A."/>
            <person name="Andreopoulos B."/>
            <person name="Baker S."/>
            <person name="Barry K."/>
            <person name="Bills G."/>
            <person name="Bluhm B."/>
            <person name="Cannon C."/>
            <person name="Castanera R."/>
            <person name="Culley D."/>
            <person name="Daum C."/>
            <person name="Ezra D."/>
            <person name="Gonzalez J."/>
            <person name="Henrissat B."/>
            <person name="Kuo A."/>
            <person name="Liang C."/>
            <person name="Lipzen A."/>
            <person name="Lutzoni F."/>
            <person name="Magnuson J."/>
            <person name="Mondo S."/>
            <person name="Nolan M."/>
            <person name="Ohm R."/>
            <person name="Pangilinan J."/>
            <person name="Park H.-J."/>
            <person name="Ramirez L."/>
            <person name="Alfaro M."/>
            <person name="Sun H."/>
            <person name="Tritt A."/>
            <person name="Yoshinaga Y."/>
            <person name="Zwiers L.-H."/>
            <person name="Turgeon B."/>
            <person name="Goodwin S."/>
            <person name="Spatafora J."/>
            <person name="Crous P."/>
            <person name="Grigoriev I."/>
        </authorList>
    </citation>
    <scope>NUCLEOTIDE SEQUENCE</scope>
    <source>
        <strain evidence="3">CBS 480.64</strain>
    </source>
</reference>
<feature type="region of interest" description="Disordered" evidence="2">
    <location>
        <begin position="357"/>
        <end position="405"/>
    </location>
</feature>
<evidence type="ECO:0008006" key="5">
    <source>
        <dbReference type="Google" id="ProtNLM"/>
    </source>
</evidence>
<dbReference type="Proteomes" id="UP000799421">
    <property type="component" value="Unassembled WGS sequence"/>
</dbReference>
<proteinExistence type="predicted"/>
<dbReference type="Pfam" id="PF11496">
    <property type="entry name" value="HDA2-3"/>
    <property type="match status" value="1"/>
</dbReference>